<evidence type="ECO:0000256" key="1">
    <source>
        <dbReference type="ARBA" id="ARBA00022475"/>
    </source>
</evidence>
<evidence type="ECO:0000313" key="8">
    <source>
        <dbReference type="Proteomes" id="UP000318148"/>
    </source>
</evidence>
<sequence length="244" mass="28217">MNHYRTIWISDVHLGSLNCNATVLLDFLKYNNAEKIYLVGDIIDGWMLKKKWYWPQEHNDVIQKLLRKARNGASLIYIPGNHDEGVRQFVGLSFGEISIKRDDIHMTLHGEKLWVTHGDQMDPVMFSSKWASKLGDFLYGIVTFASRIIHKMRQIIGYEYWSLSTYLKGKAKNAVRYVQRFERLMADEAQRKGHVGLVCGHIHQPAKKIIGGIQYYNTGDWVDSGSVLVEKNSGEIELVYWKIL</sequence>
<protein>
    <submittedName>
        <fullName evidence="7">UDP-2,3-diacylglucosamine diphosphatase</fullName>
    </submittedName>
</protein>
<gene>
    <name evidence="7" type="ORF">EVB02_02700</name>
</gene>
<dbReference type="InterPro" id="IPR029052">
    <property type="entry name" value="Metallo-depent_PP-like"/>
</dbReference>
<dbReference type="PANTHER" id="PTHR34990:SF2">
    <property type="entry name" value="BLL8164 PROTEIN"/>
    <property type="match status" value="1"/>
</dbReference>
<comment type="caution">
    <text evidence="7">The sequence shown here is derived from an EMBL/GenBank/DDBJ whole genome shotgun (WGS) entry which is preliminary data.</text>
</comment>
<keyword evidence="2" id="KW-0997">Cell inner membrane</keyword>
<evidence type="ECO:0000259" key="6">
    <source>
        <dbReference type="Pfam" id="PF00149"/>
    </source>
</evidence>
<keyword evidence="1" id="KW-1003">Cell membrane</keyword>
<dbReference type="PANTHER" id="PTHR34990">
    <property type="entry name" value="UDP-2,3-DIACYLGLUCOSAMINE HYDROLASE-RELATED"/>
    <property type="match status" value="1"/>
</dbReference>
<keyword evidence="5" id="KW-0464">Manganese</keyword>
<feature type="domain" description="Calcineurin-like phosphoesterase" evidence="6">
    <location>
        <begin position="5"/>
        <end position="205"/>
    </location>
</feature>
<dbReference type="GO" id="GO:0016020">
    <property type="term" value="C:membrane"/>
    <property type="evidence" value="ECO:0007669"/>
    <property type="project" value="GOC"/>
</dbReference>
<evidence type="ECO:0000256" key="2">
    <source>
        <dbReference type="ARBA" id="ARBA00022519"/>
    </source>
</evidence>
<name>A0A520LLH4_9GAMM</name>
<dbReference type="Proteomes" id="UP000318148">
    <property type="component" value="Unassembled WGS sequence"/>
</dbReference>
<dbReference type="GO" id="GO:0008758">
    <property type="term" value="F:UDP-2,3-diacylglucosamine hydrolase activity"/>
    <property type="evidence" value="ECO:0007669"/>
    <property type="project" value="TreeGrafter"/>
</dbReference>
<evidence type="ECO:0000256" key="3">
    <source>
        <dbReference type="ARBA" id="ARBA00022723"/>
    </source>
</evidence>
<accession>A0A520LLH4</accession>
<dbReference type="AlphaFoldDB" id="A0A520LLH4"/>
<keyword evidence="4" id="KW-0472">Membrane</keyword>
<evidence type="ECO:0000256" key="4">
    <source>
        <dbReference type="ARBA" id="ARBA00023136"/>
    </source>
</evidence>
<dbReference type="GO" id="GO:0009245">
    <property type="term" value="P:lipid A biosynthetic process"/>
    <property type="evidence" value="ECO:0007669"/>
    <property type="project" value="TreeGrafter"/>
</dbReference>
<reference evidence="7 8" key="1">
    <citation type="submission" date="2019-02" db="EMBL/GenBank/DDBJ databases">
        <title>Prokaryotic population dynamics and viral predation in marine succession experiment using metagenomics: the confinement effect.</title>
        <authorList>
            <person name="Haro-Moreno J.M."/>
            <person name="Rodriguez-Valera F."/>
            <person name="Lopez-Perez M."/>
        </authorList>
    </citation>
    <scope>NUCLEOTIDE SEQUENCE [LARGE SCALE GENOMIC DNA]</scope>
    <source>
        <strain evidence="7">MED-G169</strain>
    </source>
</reference>
<dbReference type="Pfam" id="PF00149">
    <property type="entry name" value="Metallophos"/>
    <property type="match status" value="1"/>
</dbReference>
<proteinExistence type="predicted"/>
<keyword evidence="3" id="KW-0479">Metal-binding</keyword>
<dbReference type="GO" id="GO:0046872">
    <property type="term" value="F:metal ion binding"/>
    <property type="evidence" value="ECO:0007669"/>
    <property type="project" value="UniProtKB-KW"/>
</dbReference>
<dbReference type="InterPro" id="IPR004843">
    <property type="entry name" value="Calcineurin-like_PHP"/>
</dbReference>
<dbReference type="SUPFAM" id="SSF56300">
    <property type="entry name" value="Metallo-dependent phosphatases"/>
    <property type="match status" value="1"/>
</dbReference>
<dbReference type="Gene3D" id="3.60.21.10">
    <property type="match status" value="1"/>
</dbReference>
<dbReference type="CDD" id="cd07398">
    <property type="entry name" value="MPP_YbbF-LpxH"/>
    <property type="match status" value="1"/>
</dbReference>
<organism evidence="7 8">
    <name type="scientific">SAR92 clade bacterium</name>
    <dbReference type="NCBI Taxonomy" id="2315479"/>
    <lineage>
        <taxon>Bacteria</taxon>
        <taxon>Pseudomonadati</taxon>
        <taxon>Pseudomonadota</taxon>
        <taxon>Gammaproteobacteria</taxon>
        <taxon>Cellvibrionales</taxon>
        <taxon>Porticoccaceae</taxon>
        <taxon>SAR92 clade</taxon>
    </lineage>
</organism>
<evidence type="ECO:0000313" key="7">
    <source>
        <dbReference type="EMBL" id="RZO06295.1"/>
    </source>
</evidence>
<dbReference type="EMBL" id="SHBO01000028">
    <property type="protein sequence ID" value="RZO06295.1"/>
    <property type="molecule type" value="Genomic_DNA"/>
</dbReference>
<evidence type="ECO:0000256" key="5">
    <source>
        <dbReference type="ARBA" id="ARBA00023211"/>
    </source>
</evidence>
<dbReference type="InterPro" id="IPR043461">
    <property type="entry name" value="LpxH-like"/>
</dbReference>